<organism evidence="1 2">
    <name type="scientific">Paenibacillus mesotrionivorans</name>
    <dbReference type="NCBI Taxonomy" id="3160968"/>
    <lineage>
        <taxon>Bacteria</taxon>
        <taxon>Bacillati</taxon>
        <taxon>Bacillota</taxon>
        <taxon>Bacilli</taxon>
        <taxon>Bacillales</taxon>
        <taxon>Paenibacillaceae</taxon>
        <taxon>Paenibacillus</taxon>
    </lineage>
</organism>
<sequence length="56" mass="6539">MMNLFVKEKEAAPEEIRNLEKRAGASDEIQRILKEDNSDVWLDTPTSLFNLFPPKY</sequence>
<evidence type="ECO:0000313" key="2">
    <source>
        <dbReference type="Proteomes" id="UP001631969"/>
    </source>
</evidence>
<dbReference type="EMBL" id="JBJURJ010000001">
    <property type="protein sequence ID" value="MFM9326713.1"/>
    <property type="molecule type" value="Genomic_DNA"/>
</dbReference>
<protein>
    <submittedName>
        <fullName evidence="1">Uncharacterized protein</fullName>
    </submittedName>
</protein>
<gene>
    <name evidence="1" type="ORF">ACI1P1_00240</name>
</gene>
<proteinExistence type="predicted"/>
<name>A0ACC7NQ32_9BACL</name>
<reference evidence="1" key="1">
    <citation type="submission" date="2024-12" db="EMBL/GenBank/DDBJ databases">
        <authorList>
            <person name="Wu N."/>
        </authorList>
    </citation>
    <scope>NUCLEOTIDE SEQUENCE</scope>
    <source>
        <strain evidence="1">P15</strain>
    </source>
</reference>
<comment type="caution">
    <text evidence="1">The sequence shown here is derived from an EMBL/GenBank/DDBJ whole genome shotgun (WGS) entry which is preliminary data.</text>
</comment>
<dbReference type="Proteomes" id="UP001631969">
    <property type="component" value="Unassembled WGS sequence"/>
</dbReference>
<evidence type="ECO:0000313" key="1">
    <source>
        <dbReference type="EMBL" id="MFM9326713.1"/>
    </source>
</evidence>
<keyword evidence="2" id="KW-1185">Reference proteome</keyword>
<accession>A0ACC7NQ32</accession>